<evidence type="ECO:0000313" key="2">
    <source>
        <dbReference type="EMBL" id="KAF2880681.1"/>
    </source>
</evidence>
<feature type="compositionally biased region" description="Basic and acidic residues" evidence="1">
    <location>
        <begin position="205"/>
        <end position="217"/>
    </location>
</feature>
<dbReference type="EMBL" id="VTPC01090930">
    <property type="protein sequence ID" value="KAF2880681.1"/>
    <property type="molecule type" value="Genomic_DNA"/>
</dbReference>
<sequence>MGRAPVLPNEAKLKLAEGLKILKNWGFGLFRSEVLLLISEYVTENKLETPFKSNTLGEDWFINFKKRHHLSIKKPQTLKFARKIMTDPLKRRWMLRDTKPEIIASGFRKAGIHPFNSDVISKEKYDLASLKRWENINQATTSRHNEDDSVEWGSSVQAGTSKGTIKRLILEKVKQSTLMKPVKCRRVAKGARVITSEKALQRFKDSQERTSKVIKRDPLKKHKGSSSSNDESIERQLLSSLDSSDEDTVEVEDQDKNVIPQNRIASVG</sequence>
<feature type="compositionally biased region" description="Acidic residues" evidence="1">
    <location>
        <begin position="243"/>
        <end position="253"/>
    </location>
</feature>
<gene>
    <name evidence="2" type="ORF">ILUMI_25489</name>
</gene>
<feature type="region of interest" description="Disordered" evidence="1">
    <location>
        <begin position="205"/>
        <end position="268"/>
    </location>
</feature>
<evidence type="ECO:0000313" key="3">
    <source>
        <dbReference type="Proteomes" id="UP000801492"/>
    </source>
</evidence>
<evidence type="ECO:0000256" key="1">
    <source>
        <dbReference type="SAM" id="MobiDB-lite"/>
    </source>
</evidence>
<reference evidence="2" key="1">
    <citation type="submission" date="2019-08" db="EMBL/GenBank/DDBJ databases">
        <title>The genome of the North American firefly Photinus pyralis.</title>
        <authorList>
            <consortium name="Photinus pyralis genome working group"/>
            <person name="Fallon T.R."/>
            <person name="Sander Lower S.E."/>
            <person name="Weng J.-K."/>
        </authorList>
    </citation>
    <scope>NUCLEOTIDE SEQUENCE</scope>
    <source>
        <strain evidence="2">TRF0915ILg1</strain>
        <tissue evidence="2">Whole body</tissue>
    </source>
</reference>
<keyword evidence="3" id="KW-1185">Reference proteome</keyword>
<feature type="compositionally biased region" description="Polar residues" evidence="1">
    <location>
        <begin position="259"/>
        <end position="268"/>
    </location>
</feature>
<dbReference type="AlphaFoldDB" id="A0A8K0FZM2"/>
<dbReference type="OrthoDB" id="6755551at2759"/>
<name>A0A8K0FZM2_IGNLU</name>
<comment type="caution">
    <text evidence="2">The sequence shown here is derived from an EMBL/GenBank/DDBJ whole genome shotgun (WGS) entry which is preliminary data.</text>
</comment>
<accession>A0A8K0FZM2</accession>
<dbReference type="Proteomes" id="UP000801492">
    <property type="component" value="Unassembled WGS sequence"/>
</dbReference>
<evidence type="ECO:0008006" key="4">
    <source>
        <dbReference type="Google" id="ProtNLM"/>
    </source>
</evidence>
<organism evidence="2 3">
    <name type="scientific">Ignelater luminosus</name>
    <name type="common">Cucubano</name>
    <name type="synonym">Pyrophorus luminosus</name>
    <dbReference type="NCBI Taxonomy" id="2038154"/>
    <lineage>
        <taxon>Eukaryota</taxon>
        <taxon>Metazoa</taxon>
        <taxon>Ecdysozoa</taxon>
        <taxon>Arthropoda</taxon>
        <taxon>Hexapoda</taxon>
        <taxon>Insecta</taxon>
        <taxon>Pterygota</taxon>
        <taxon>Neoptera</taxon>
        <taxon>Endopterygota</taxon>
        <taxon>Coleoptera</taxon>
        <taxon>Polyphaga</taxon>
        <taxon>Elateriformia</taxon>
        <taxon>Elateroidea</taxon>
        <taxon>Elateridae</taxon>
        <taxon>Agrypninae</taxon>
        <taxon>Pyrophorini</taxon>
        <taxon>Ignelater</taxon>
    </lineage>
</organism>
<proteinExistence type="predicted"/>
<protein>
    <recommendedName>
        <fullName evidence="4">HTH CENPB-type domain-containing protein</fullName>
    </recommendedName>
</protein>